<comment type="caution">
    <text evidence="1">The sequence shown here is derived from an EMBL/GenBank/DDBJ whole genome shotgun (WGS) entry which is preliminary data.</text>
</comment>
<proteinExistence type="predicted"/>
<keyword evidence="2" id="KW-1185">Reference proteome</keyword>
<organism evidence="1 2">
    <name type="scientific">Hymenobacter koreensis</name>
    <dbReference type="NCBI Taxonomy" id="1084523"/>
    <lineage>
        <taxon>Bacteria</taxon>
        <taxon>Pseudomonadati</taxon>
        <taxon>Bacteroidota</taxon>
        <taxon>Cytophagia</taxon>
        <taxon>Cytophagales</taxon>
        <taxon>Hymenobacteraceae</taxon>
        <taxon>Hymenobacter</taxon>
    </lineage>
</organism>
<protein>
    <submittedName>
        <fullName evidence="1">Uncharacterized protein</fullName>
    </submittedName>
</protein>
<sequence length="79" mass="8341">MLLASGTIAAWAQEQPAPTISPIHPAYFNTFNCYPESPNGKSSVSTPPPILTIGPAPSGPRTYYGNCQTPRGVLKVLVV</sequence>
<name>A0ABP8IXK4_9BACT</name>
<dbReference type="EMBL" id="BAABHA010000002">
    <property type="protein sequence ID" value="GAA4378780.1"/>
    <property type="molecule type" value="Genomic_DNA"/>
</dbReference>
<dbReference type="Proteomes" id="UP001500454">
    <property type="component" value="Unassembled WGS sequence"/>
</dbReference>
<reference evidence="2" key="1">
    <citation type="journal article" date="2019" name="Int. J. Syst. Evol. Microbiol.">
        <title>The Global Catalogue of Microorganisms (GCM) 10K type strain sequencing project: providing services to taxonomists for standard genome sequencing and annotation.</title>
        <authorList>
            <consortium name="The Broad Institute Genomics Platform"/>
            <consortium name="The Broad Institute Genome Sequencing Center for Infectious Disease"/>
            <person name="Wu L."/>
            <person name="Ma J."/>
        </authorList>
    </citation>
    <scope>NUCLEOTIDE SEQUENCE [LARGE SCALE GENOMIC DNA]</scope>
    <source>
        <strain evidence="2">JCM 17924</strain>
    </source>
</reference>
<evidence type="ECO:0000313" key="2">
    <source>
        <dbReference type="Proteomes" id="UP001500454"/>
    </source>
</evidence>
<accession>A0ABP8IXK4</accession>
<evidence type="ECO:0000313" key="1">
    <source>
        <dbReference type="EMBL" id="GAA4378780.1"/>
    </source>
</evidence>
<gene>
    <name evidence="1" type="ORF">GCM10023186_15640</name>
</gene>